<comment type="subcellular location">
    <subcellularLocation>
        <location evidence="1 6">Bacterial flagellum basal body</location>
    </subcellularLocation>
</comment>
<dbReference type="NCBIfam" id="NF004654">
    <property type="entry name" value="PRK06004.1"/>
    <property type="match status" value="1"/>
</dbReference>
<dbReference type="GO" id="GO:0071973">
    <property type="term" value="P:bacterial-type flagellum-dependent cell motility"/>
    <property type="evidence" value="ECO:0007669"/>
    <property type="project" value="InterPro"/>
</dbReference>
<keyword evidence="8" id="KW-0969">Cilium</keyword>
<comment type="subunit">
    <text evidence="6">The basal body constitutes a major portion of the flagellar organelle and consists of a number of rings mounted on a central rod.</text>
</comment>
<evidence type="ECO:0000256" key="1">
    <source>
        <dbReference type="ARBA" id="ARBA00004117"/>
    </source>
</evidence>
<dbReference type="AlphaFoldDB" id="A0A849I2R0"/>
<organism evidence="8 9">
    <name type="scientific">Enterovirga aerilata</name>
    <dbReference type="NCBI Taxonomy" id="2730920"/>
    <lineage>
        <taxon>Bacteria</taxon>
        <taxon>Pseudomonadati</taxon>
        <taxon>Pseudomonadota</taxon>
        <taxon>Alphaproteobacteria</taxon>
        <taxon>Hyphomicrobiales</taxon>
        <taxon>Methylobacteriaceae</taxon>
        <taxon>Enterovirga</taxon>
    </lineage>
</organism>
<evidence type="ECO:0000313" key="8">
    <source>
        <dbReference type="EMBL" id="NNM71641.1"/>
    </source>
</evidence>
<dbReference type="EMBL" id="JABEPP010000001">
    <property type="protein sequence ID" value="NNM71641.1"/>
    <property type="molecule type" value="Genomic_DNA"/>
</dbReference>
<evidence type="ECO:0000256" key="2">
    <source>
        <dbReference type="ARBA" id="ARBA00009677"/>
    </source>
</evidence>
<evidence type="ECO:0000256" key="3">
    <source>
        <dbReference type="ARBA" id="ARBA00014376"/>
    </source>
</evidence>
<comment type="function">
    <text evidence="5 6">Structural component of flagellum, the bacterial motility apparatus. Part of the rod structure of flagellar basal body.</text>
</comment>
<evidence type="ECO:0000256" key="4">
    <source>
        <dbReference type="ARBA" id="ARBA00023143"/>
    </source>
</evidence>
<accession>A0A849I2R0</accession>
<evidence type="ECO:0000256" key="6">
    <source>
        <dbReference type="PIRNR" id="PIRNR002889"/>
    </source>
</evidence>
<name>A0A849I2R0_9HYPH</name>
<evidence type="ECO:0000256" key="5">
    <source>
        <dbReference type="ARBA" id="ARBA00024934"/>
    </source>
</evidence>
<keyword evidence="8" id="KW-0966">Cell projection</keyword>
<dbReference type="GO" id="GO:0030694">
    <property type="term" value="C:bacterial-type flagellum basal body, rod"/>
    <property type="evidence" value="ECO:0007669"/>
    <property type="project" value="InterPro"/>
</dbReference>
<dbReference type="Proteomes" id="UP000564885">
    <property type="component" value="Unassembled WGS sequence"/>
</dbReference>
<dbReference type="RefSeq" id="WP_171217075.1">
    <property type="nucleotide sequence ID" value="NZ_JABEPP010000001.1"/>
</dbReference>
<keyword evidence="4 6" id="KW-0975">Bacterial flagellum</keyword>
<keyword evidence="8" id="KW-0282">Flagellum</keyword>
<dbReference type="InterPro" id="IPR006300">
    <property type="entry name" value="FlgB"/>
</dbReference>
<reference evidence="8 9" key="1">
    <citation type="submission" date="2020-04" db="EMBL/GenBank/DDBJ databases">
        <title>Enterovirga sp. isolate from soil.</title>
        <authorList>
            <person name="Chea S."/>
            <person name="Kim D.-U."/>
        </authorList>
    </citation>
    <scope>NUCLEOTIDE SEQUENCE [LARGE SCALE GENOMIC DNA]</scope>
    <source>
        <strain evidence="8 9">DB1703</strain>
    </source>
</reference>
<evidence type="ECO:0000259" key="7">
    <source>
        <dbReference type="Pfam" id="PF00460"/>
    </source>
</evidence>
<gene>
    <name evidence="8" type="primary">flgB</name>
    <name evidence="8" type="ORF">HJG44_04415</name>
</gene>
<proteinExistence type="inferred from homology"/>
<dbReference type="PIRSF" id="PIRSF002889">
    <property type="entry name" value="Rod_FlgB"/>
    <property type="match status" value="1"/>
</dbReference>
<dbReference type="Pfam" id="PF00460">
    <property type="entry name" value="Flg_bb_rod"/>
    <property type="match status" value="1"/>
</dbReference>
<sequence length="131" mass="13902">MAITDLPLVSMLKSKLHWHQARQKVLAENVANANTPGFKPMDLKEPGLAAALGGTLPLERTSPLHIGFGDASGAVEAAKAARFETRPSGNAVSLEDEMLKVASNQSDYQLATSLYQKSLSMLRTAVGGRGI</sequence>
<comment type="caution">
    <text evidence="8">The sequence shown here is derived from an EMBL/GenBank/DDBJ whole genome shotgun (WGS) entry which is preliminary data.</text>
</comment>
<evidence type="ECO:0000313" key="9">
    <source>
        <dbReference type="Proteomes" id="UP000564885"/>
    </source>
</evidence>
<protein>
    <recommendedName>
        <fullName evidence="3 6">Flagellar basal body rod protein FlgB</fullName>
    </recommendedName>
</protein>
<feature type="domain" description="Flagellar basal body rod protein N-terminal" evidence="7">
    <location>
        <begin position="20"/>
        <end position="39"/>
    </location>
</feature>
<comment type="similarity">
    <text evidence="2 6">Belongs to the flagella basal body rod proteins family.</text>
</comment>
<keyword evidence="9" id="KW-1185">Reference proteome</keyword>
<dbReference type="InterPro" id="IPR001444">
    <property type="entry name" value="Flag_bb_rod_N"/>
</dbReference>